<dbReference type="SUPFAM" id="SSF46785">
    <property type="entry name" value="Winged helix' DNA-binding domain"/>
    <property type="match status" value="1"/>
</dbReference>
<dbReference type="RefSeq" id="WP_083344710.1">
    <property type="nucleotide sequence ID" value="NZ_LT629690.1"/>
</dbReference>
<dbReference type="Proteomes" id="UP000182427">
    <property type="component" value="Chromosome I"/>
</dbReference>
<proteinExistence type="predicted"/>
<dbReference type="EMBL" id="LT629690">
    <property type="protein sequence ID" value="SDF18824.1"/>
    <property type="molecule type" value="Genomic_DNA"/>
</dbReference>
<protein>
    <submittedName>
        <fullName evidence="2">Transcriptional regulator, PadR family</fullName>
    </submittedName>
</protein>
<dbReference type="InterPro" id="IPR005149">
    <property type="entry name" value="Tscrpt_reg_PadR_N"/>
</dbReference>
<evidence type="ECO:0000313" key="2">
    <source>
        <dbReference type="EMBL" id="SDF18824.1"/>
    </source>
</evidence>
<dbReference type="InterPro" id="IPR036388">
    <property type="entry name" value="WH-like_DNA-bd_sf"/>
</dbReference>
<dbReference type="Pfam" id="PF03551">
    <property type="entry name" value="PadR"/>
    <property type="match status" value="1"/>
</dbReference>
<dbReference type="OrthoDB" id="9808017at2"/>
<dbReference type="PANTHER" id="PTHR33169:SF14">
    <property type="entry name" value="TRANSCRIPTIONAL REGULATOR RV3488"/>
    <property type="match status" value="1"/>
</dbReference>
<feature type="domain" description="Transcription regulator PadR N-terminal" evidence="1">
    <location>
        <begin position="15"/>
        <end position="88"/>
    </location>
</feature>
<gene>
    <name evidence="2" type="ORF">SAMN05444167_1658</name>
</gene>
<dbReference type="Gene3D" id="1.10.10.10">
    <property type="entry name" value="Winged helix-like DNA-binding domain superfamily/Winged helix DNA-binding domain"/>
    <property type="match status" value="1"/>
</dbReference>
<sequence length="114" mass="12617">MGQQDVVQGTLEMLILKTLALEPTHGYGVATRIEQVSQGVFRVNPGSLLPALARMEQAGSVKSEWRNSENNRRAKYYKLTARGRKALAAEEETWNRQVSAIARIMTNAKATSEA</sequence>
<dbReference type="AlphaFoldDB" id="A0A1G7J204"/>
<dbReference type="InterPro" id="IPR017799">
    <property type="entry name" value="Tscrpt_reg_PadR_acidobac-type"/>
</dbReference>
<organism evidence="2 3">
    <name type="scientific">Terriglobus roseus</name>
    <dbReference type="NCBI Taxonomy" id="392734"/>
    <lineage>
        <taxon>Bacteria</taxon>
        <taxon>Pseudomonadati</taxon>
        <taxon>Acidobacteriota</taxon>
        <taxon>Terriglobia</taxon>
        <taxon>Terriglobales</taxon>
        <taxon>Acidobacteriaceae</taxon>
        <taxon>Terriglobus</taxon>
    </lineage>
</organism>
<dbReference type="PANTHER" id="PTHR33169">
    <property type="entry name" value="PADR-FAMILY TRANSCRIPTIONAL REGULATOR"/>
    <property type="match status" value="1"/>
</dbReference>
<keyword evidence="3" id="KW-1185">Reference proteome</keyword>
<accession>A0A1G7J204</accession>
<dbReference type="InterPro" id="IPR036390">
    <property type="entry name" value="WH_DNA-bd_sf"/>
</dbReference>
<evidence type="ECO:0000313" key="3">
    <source>
        <dbReference type="Proteomes" id="UP000182427"/>
    </source>
</evidence>
<reference evidence="2 3" key="1">
    <citation type="submission" date="2016-10" db="EMBL/GenBank/DDBJ databases">
        <authorList>
            <person name="de Groot N.N."/>
        </authorList>
    </citation>
    <scope>NUCLEOTIDE SEQUENCE [LARGE SCALE GENOMIC DNA]</scope>
    <source>
        <strain evidence="2 3">GAS232</strain>
    </source>
</reference>
<dbReference type="InterPro" id="IPR052509">
    <property type="entry name" value="Metal_resp_DNA-bind_regulator"/>
</dbReference>
<evidence type="ECO:0000259" key="1">
    <source>
        <dbReference type="Pfam" id="PF03551"/>
    </source>
</evidence>
<dbReference type="NCBIfam" id="TIGR03433">
    <property type="entry name" value="padR_acidobact"/>
    <property type="match status" value="1"/>
</dbReference>
<name>A0A1G7J204_9BACT</name>